<feature type="transmembrane region" description="Helical" evidence="1">
    <location>
        <begin position="29"/>
        <end position="45"/>
    </location>
</feature>
<protein>
    <recommendedName>
        <fullName evidence="1">Probable queuosine precursor transporter</fullName>
        <shortName evidence="1">Q precursor transporter</shortName>
    </recommendedName>
</protein>
<keyword evidence="1" id="KW-1133">Transmembrane helix</keyword>
<feature type="transmembrane region" description="Helical" evidence="1">
    <location>
        <begin position="6"/>
        <end position="22"/>
    </location>
</feature>
<sequence length="231" mass="26277">MFNFGWGVFFVLVNFALFLLCYRLFGKQGLYAWVGAAVVLANIQVTKTIELFGLVMTLGNTIYGTVYLTADLINEKYGKKEAQRVVWFGFFILIMSTIVMQMVLKFTPQETDFAQGSLETIFGLLPRIALGSLAAYAISQLMDVQIFSRLKQKFPSRNQLWLRLNGSIGISQLVDTLVFCTIAFAPLTANPEYTWDVWWEIVLTTYLVKFVISVCSTPVIYIARSFKFKNE</sequence>
<comment type="subcellular location">
    <subcellularLocation>
        <location evidence="1">Cell membrane</location>
        <topology evidence="1">Multi-pass membrane protein</topology>
    </subcellularLocation>
</comment>
<reference evidence="2" key="1">
    <citation type="submission" date="2023-03" db="EMBL/GenBank/DDBJ databases">
        <title>Andean soil-derived lignocellulolytic bacterial consortium as a source of novel taxa and putative plastic-active enzymes.</title>
        <authorList>
            <person name="Diaz-Garcia L."/>
            <person name="Chuvochina M."/>
            <person name="Feuerriegel G."/>
            <person name="Bunk B."/>
            <person name="Sproer C."/>
            <person name="Streit W.R."/>
            <person name="Rodriguez L.M."/>
            <person name="Overmann J."/>
            <person name="Jimenez D.J."/>
        </authorList>
    </citation>
    <scope>NUCLEOTIDE SEQUENCE</scope>
    <source>
        <strain evidence="2">MAG 2441</strain>
    </source>
</reference>
<dbReference type="Pfam" id="PF02592">
    <property type="entry name" value="Vut_1"/>
    <property type="match status" value="1"/>
</dbReference>
<feature type="transmembrane region" description="Helical" evidence="1">
    <location>
        <begin position="197"/>
        <end position="223"/>
    </location>
</feature>
<feature type="transmembrane region" description="Helical" evidence="1">
    <location>
        <begin position="85"/>
        <end position="104"/>
    </location>
</feature>
<dbReference type="HAMAP" id="MF_02088">
    <property type="entry name" value="Q_prec_transport"/>
    <property type="match status" value="1"/>
</dbReference>
<keyword evidence="3" id="KW-1185">Reference proteome</keyword>
<keyword evidence="1" id="KW-0813">Transport</keyword>
<feature type="transmembrane region" description="Helical" evidence="1">
    <location>
        <begin position="51"/>
        <end position="73"/>
    </location>
</feature>
<feature type="transmembrane region" description="Helical" evidence="1">
    <location>
        <begin position="160"/>
        <end position="185"/>
    </location>
</feature>
<accession>A0AA95EWT3</accession>
<dbReference type="AlphaFoldDB" id="A0AA95EWT3"/>
<keyword evidence="1" id="KW-0472">Membrane</keyword>
<dbReference type="Proteomes" id="UP001178662">
    <property type="component" value="Chromosome"/>
</dbReference>
<dbReference type="NCBIfam" id="TIGR00697">
    <property type="entry name" value="queuosine precursor transporter"/>
    <property type="match status" value="1"/>
</dbReference>
<dbReference type="EMBL" id="CP119317">
    <property type="protein sequence ID" value="WEK54883.1"/>
    <property type="molecule type" value="Genomic_DNA"/>
</dbReference>
<evidence type="ECO:0000256" key="1">
    <source>
        <dbReference type="HAMAP-Rule" id="MF_02088"/>
    </source>
</evidence>
<dbReference type="PANTHER" id="PTHR34300">
    <property type="entry name" value="QUEUOSINE PRECURSOR TRANSPORTER-RELATED"/>
    <property type="match status" value="1"/>
</dbReference>
<keyword evidence="1" id="KW-1003">Cell membrane</keyword>
<proteinExistence type="inferred from homology"/>
<dbReference type="GO" id="GO:0022857">
    <property type="term" value="F:transmembrane transporter activity"/>
    <property type="evidence" value="ECO:0007669"/>
    <property type="project" value="UniProtKB-UniRule"/>
</dbReference>
<dbReference type="InterPro" id="IPR003744">
    <property type="entry name" value="YhhQ"/>
</dbReference>
<keyword evidence="1" id="KW-0812">Transmembrane</keyword>
<evidence type="ECO:0000313" key="3">
    <source>
        <dbReference type="Proteomes" id="UP001178662"/>
    </source>
</evidence>
<organism evidence="2 3">
    <name type="scientific">Candidatus Cohnella colombiensis</name>
    <dbReference type="NCBI Taxonomy" id="3121368"/>
    <lineage>
        <taxon>Bacteria</taxon>
        <taxon>Bacillati</taxon>
        <taxon>Bacillota</taxon>
        <taxon>Bacilli</taxon>
        <taxon>Bacillales</taxon>
        <taxon>Paenibacillaceae</taxon>
        <taxon>Cohnella</taxon>
    </lineage>
</organism>
<dbReference type="GO" id="GO:0005886">
    <property type="term" value="C:plasma membrane"/>
    <property type="evidence" value="ECO:0007669"/>
    <property type="project" value="UniProtKB-SubCell"/>
</dbReference>
<evidence type="ECO:0000313" key="2">
    <source>
        <dbReference type="EMBL" id="WEK54883.1"/>
    </source>
</evidence>
<comment type="similarity">
    <text evidence="1">Belongs to the vitamin uptake transporter (VUT/ECF) (TC 2.A.88) family. Q precursor transporter subfamily.</text>
</comment>
<comment type="function">
    <text evidence="1">Involved in the import of queuosine (Q) precursors, required for Q precursor salvage.</text>
</comment>
<feature type="transmembrane region" description="Helical" evidence="1">
    <location>
        <begin position="124"/>
        <end position="148"/>
    </location>
</feature>
<dbReference type="PANTHER" id="PTHR34300:SF2">
    <property type="entry name" value="QUEUOSINE PRECURSOR TRANSPORTER-RELATED"/>
    <property type="match status" value="1"/>
</dbReference>
<name>A0AA95EWT3_9BACL</name>
<gene>
    <name evidence="2" type="ORF">P0Y55_02035</name>
</gene>